<protein>
    <submittedName>
        <fullName evidence="2">DUF742 domain-containing protein</fullName>
    </submittedName>
</protein>
<comment type="caution">
    <text evidence="2">The sequence shown here is derived from an EMBL/GenBank/DDBJ whole genome shotgun (WGS) entry which is preliminary data.</text>
</comment>
<dbReference type="Proteomes" id="UP001138997">
    <property type="component" value="Unassembled WGS sequence"/>
</dbReference>
<dbReference type="RefSeq" id="WP_231438236.1">
    <property type="nucleotide sequence ID" value="NZ_JAJOMB010000001.1"/>
</dbReference>
<feature type="compositionally biased region" description="Acidic residues" evidence="1">
    <location>
        <begin position="1"/>
        <end position="12"/>
    </location>
</feature>
<dbReference type="AlphaFoldDB" id="A0A9X1N9Q8"/>
<evidence type="ECO:0000313" key="3">
    <source>
        <dbReference type="Proteomes" id="UP001138997"/>
    </source>
</evidence>
<dbReference type="Pfam" id="PF05331">
    <property type="entry name" value="DUF742"/>
    <property type="match status" value="1"/>
</dbReference>
<keyword evidence="3" id="KW-1185">Reference proteome</keyword>
<accession>A0A9X1N9Q8</accession>
<gene>
    <name evidence="2" type="ORF">LR394_00225</name>
</gene>
<name>A0A9X1N9Q8_9ACTN</name>
<evidence type="ECO:0000313" key="2">
    <source>
        <dbReference type="EMBL" id="MCD5309306.1"/>
    </source>
</evidence>
<dbReference type="PANTHER" id="PTHR36221:SF1">
    <property type="entry name" value="DUF742 DOMAIN-CONTAINING PROTEIN"/>
    <property type="match status" value="1"/>
</dbReference>
<dbReference type="EMBL" id="JAJOMB010000001">
    <property type="protein sequence ID" value="MCD5309306.1"/>
    <property type="molecule type" value="Genomic_DNA"/>
</dbReference>
<evidence type="ECO:0000256" key="1">
    <source>
        <dbReference type="SAM" id="MobiDB-lite"/>
    </source>
</evidence>
<dbReference type="PANTHER" id="PTHR36221">
    <property type="entry name" value="DUF742 DOMAIN-CONTAINING PROTEIN"/>
    <property type="match status" value="1"/>
</dbReference>
<dbReference type="InterPro" id="IPR007995">
    <property type="entry name" value="DUF742"/>
</dbReference>
<proteinExistence type="predicted"/>
<feature type="region of interest" description="Disordered" evidence="1">
    <location>
        <begin position="1"/>
        <end position="20"/>
    </location>
</feature>
<reference evidence="2" key="1">
    <citation type="submission" date="2021-11" db="EMBL/GenBank/DDBJ databases">
        <title>Streptomyces corallinus and Kineosporia corallina sp. nov., two new coral-derived marine actinobacteria.</title>
        <authorList>
            <person name="Buangrab K."/>
            <person name="Sutthacheep M."/>
            <person name="Yeemin T."/>
            <person name="Harunari E."/>
            <person name="Igarashi Y."/>
            <person name="Sripreechasak P."/>
            <person name="Kanchanasin P."/>
            <person name="Tanasupawat S."/>
            <person name="Phongsopitanun W."/>
        </authorList>
    </citation>
    <scope>NUCLEOTIDE SEQUENCE</scope>
    <source>
        <strain evidence="2">JCM 31032</strain>
    </source>
</reference>
<organism evidence="2 3">
    <name type="scientific">Kineosporia babensis</name>
    <dbReference type="NCBI Taxonomy" id="499548"/>
    <lineage>
        <taxon>Bacteria</taxon>
        <taxon>Bacillati</taxon>
        <taxon>Actinomycetota</taxon>
        <taxon>Actinomycetes</taxon>
        <taxon>Kineosporiales</taxon>
        <taxon>Kineosporiaceae</taxon>
        <taxon>Kineosporia</taxon>
    </lineage>
</organism>
<sequence>MSGYDDYEDEPQESFGRPFLGREIRLESEERFHNTADDTPGGHNRPYLITGGRTGGGAANIGIETLLIYERQVQPDRTWSTEMMMIVRACDRPVACAEVAARIGLPIGVVQVLAGDLVAAGVLQQSASSASLADDVAFIERLIHGVSAL</sequence>